<dbReference type="CDD" id="cd13231">
    <property type="entry name" value="PH2_SSRP1-like"/>
    <property type="match status" value="1"/>
</dbReference>
<dbReference type="InterPro" id="IPR013719">
    <property type="entry name" value="RTT106/SPT16-like_middle_dom"/>
</dbReference>
<evidence type="ECO:0000256" key="3">
    <source>
        <dbReference type="ARBA" id="ARBA00022705"/>
    </source>
</evidence>
<evidence type="ECO:0000256" key="7">
    <source>
        <dbReference type="ARBA" id="ARBA00023204"/>
    </source>
</evidence>
<feature type="compositionally biased region" description="Acidic residues" evidence="10">
    <location>
        <begin position="531"/>
        <end position="543"/>
    </location>
</feature>
<dbReference type="Pfam" id="PF17292">
    <property type="entry name" value="POB3_N"/>
    <property type="match status" value="1"/>
</dbReference>
<feature type="compositionally biased region" description="Basic and acidic residues" evidence="10">
    <location>
        <begin position="580"/>
        <end position="591"/>
    </location>
</feature>
<proteinExistence type="inferred from homology"/>
<comment type="similarity">
    <text evidence="1 9">Belongs to the SSRP1 family.</text>
</comment>
<keyword evidence="8 9" id="KW-0539">Nucleus</keyword>
<comment type="function">
    <text evidence="9">Component of the FACT complex, a general chromatin factor that acts to reorganize nucleosomes. The FACT complex is involved in multiple processes that require DNA as a template such as mRNA elongation, DNA replication and DNA repair. During transcription elongation the FACT complex acts as a histone chaperone that both destabilizes and restores nucleosomal structure. It facilitates the passage of RNA polymerase II and transcription by promoting the dissociation of one histone H2A-H2B dimer from the nucleosome, then subsequently promotes the reestablishment of the nucleosome following the passage of RNA polymerase II.</text>
</comment>
<keyword evidence="7 9" id="KW-0234">DNA repair</keyword>
<dbReference type="Gene3D" id="2.30.29.30">
    <property type="entry name" value="Pleckstrin-homology domain (PH domain)/Phosphotyrosine-binding domain (PTB)"/>
    <property type="match status" value="2"/>
</dbReference>
<comment type="subcellular location">
    <subcellularLocation>
        <location evidence="9">Nucleus</location>
    </subcellularLocation>
    <subcellularLocation>
        <location evidence="9">Chromosome</location>
    </subcellularLocation>
</comment>
<organism evidence="12 13">
    <name type="scientific">Batrachochytrium salamandrivorans</name>
    <dbReference type="NCBI Taxonomy" id="1357716"/>
    <lineage>
        <taxon>Eukaryota</taxon>
        <taxon>Fungi</taxon>
        <taxon>Fungi incertae sedis</taxon>
        <taxon>Chytridiomycota</taxon>
        <taxon>Chytridiomycota incertae sedis</taxon>
        <taxon>Chytridiomycetes</taxon>
        <taxon>Rhizophydiales</taxon>
        <taxon>Rhizophydiales incertae sedis</taxon>
        <taxon>Batrachochytrium</taxon>
    </lineage>
</organism>
<comment type="caution">
    <text evidence="12">The sequence shown here is derived from an EMBL/GenBank/DDBJ whole genome shotgun (WGS) entry which is preliminary data.</text>
</comment>
<evidence type="ECO:0000256" key="4">
    <source>
        <dbReference type="ARBA" id="ARBA00022763"/>
    </source>
</evidence>
<dbReference type="InterPro" id="IPR048993">
    <property type="entry name" value="SSRP1-like_PH1"/>
</dbReference>
<accession>A0ABQ8FJV3</accession>
<evidence type="ECO:0000256" key="10">
    <source>
        <dbReference type="SAM" id="MobiDB-lite"/>
    </source>
</evidence>
<evidence type="ECO:0000259" key="11">
    <source>
        <dbReference type="SMART" id="SM01287"/>
    </source>
</evidence>
<dbReference type="InterPro" id="IPR038167">
    <property type="entry name" value="SSRP1_sf"/>
</dbReference>
<dbReference type="Pfam" id="PF03531">
    <property type="entry name" value="SSrecog"/>
    <property type="match status" value="1"/>
</dbReference>
<evidence type="ECO:0000313" key="13">
    <source>
        <dbReference type="Proteomes" id="UP001648503"/>
    </source>
</evidence>
<evidence type="ECO:0000256" key="6">
    <source>
        <dbReference type="ARBA" id="ARBA00023163"/>
    </source>
</evidence>
<dbReference type="PRINTS" id="PR00887">
    <property type="entry name" value="SSRCOGNITION"/>
</dbReference>
<gene>
    <name evidence="12" type="ORF">BASA50_002898</name>
</gene>
<dbReference type="SUPFAM" id="SSF50729">
    <property type="entry name" value="PH domain-like"/>
    <property type="match status" value="1"/>
</dbReference>
<reference evidence="12 13" key="1">
    <citation type="submission" date="2021-02" db="EMBL/GenBank/DDBJ databases">
        <title>Variation within the Batrachochytrium salamandrivorans European outbreak.</title>
        <authorList>
            <person name="Kelly M."/>
            <person name="Pasmans F."/>
            <person name="Shea T.P."/>
            <person name="Munoz J.F."/>
            <person name="Carranza S."/>
            <person name="Cuomo C.A."/>
            <person name="Martel A."/>
        </authorList>
    </citation>
    <scope>NUCLEOTIDE SEQUENCE [LARGE SCALE GENOMIC DNA]</scope>
    <source>
        <strain evidence="12 13">AMFP18/2</strain>
    </source>
</reference>
<dbReference type="Pfam" id="PF08512">
    <property type="entry name" value="Rttp106-like_middle"/>
    <property type="match status" value="1"/>
</dbReference>
<dbReference type="InterPro" id="IPR035417">
    <property type="entry name" value="SSRP1/POB3_N"/>
</dbReference>
<dbReference type="PANTHER" id="PTHR45849:SF1">
    <property type="entry name" value="FACT COMPLEX SUBUNIT SSRP1"/>
    <property type="match status" value="1"/>
</dbReference>
<feature type="region of interest" description="Disordered" evidence="10">
    <location>
        <begin position="504"/>
        <end position="608"/>
    </location>
</feature>
<dbReference type="InterPro" id="IPR011993">
    <property type="entry name" value="PH-like_dom_sf"/>
</dbReference>
<evidence type="ECO:0000256" key="1">
    <source>
        <dbReference type="ARBA" id="ARBA00010060"/>
    </source>
</evidence>
<dbReference type="Gene3D" id="2.30.29.150">
    <property type="match status" value="1"/>
</dbReference>
<evidence type="ECO:0000256" key="5">
    <source>
        <dbReference type="ARBA" id="ARBA00023015"/>
    </source>
</evidence>
<keyword evidence="6 9" id="KW-0804">Transcription</keyword>
<evidence type="ECO:0000313" key="12">
    <source>
        <dbReference type="EMBL" id="KAH6599555.1"/>
    </source>
</evidence>
<evidence type="ECO:0000256" key="2">
    <source>
        <dbReference type="ARBA" id="ARBA00022454"/>
    </source>
</evidence>
<dbReference type="Pfam" id="PF21103">
    <property type="entry name" value="PH1_SSRP1-like"/>
    <property type="match status" value="1"/>
</dbReference>
<keyword evidence="5 9" id="KW-0805">Transcription regulation</keyword>
<evidence type="ECO:0000256" key="9">
    <source>
        <dbReference type="RuleBase" id="RU364013"/>
    </source>
</evidence>
<keyword evidence="3 9" id="KW-0235">DNA replication</keyword>
<dbReference type="SMART" id="SM01287">
    <property type="entry name" value="Rtt106"/>
    <property type="match status" value="1"/>
</dbReference>
<feature type="domain" description="Histone chaperone RTT106/FACT complex subunit SPT16-like middle" evidence="11">
    <location>
        <begin position="403"/>
        <end position="497"/>
    </location>
</feature>
<name>A0ABQ8FJV3_9FUNG</name>
<dbReference type="Gene3D" id="2.30.29.220">
    <property type="entry name" value="Structure-specific recognition protein (SSRP1)"/>
    <property type="match status" value="1"/>
</dbReference>
<dbReference type="InterPro" id="IPR024954">
    <property type="entry name" value="SSRP1_DD"/>
</dbReference>
<dbReference type="InterPro" id="IPR050454">
    <property type="entry name" value="RTT106/SSRP1_HistChap/FACT"/>
</dbReference>
<dbReference type="PANTHER" id="PTHR45849">
    <property type="entry name" value="FACT COMPLEX SUBUNIT SSRP1"/>
    <property type="match status" value="1"/>
</dbReference>
<dbReference type="CDD" id="cd13230">
    <property type="entry name" value="PH1_SSRP1-like"/>
    <property type="match status" value="1"/>
</dbReference>
<sequence length="608" mass="67720">MDARRKDFDSIFLGGTNGPQSVGRFKLSDVGLGWKSQTTGEIKTVPAADIRKLHWLRVARDYQLRVTRQDGSITMFDGFPKETYEYLASVAAQCYNTTLETIETSLKGHNWGEPDFQSGLLSFSVGKKTAFEIPLAQVSNTAVGGKNEVSIEFHPPVPSSSAEGSEHSRVKSKVDSLVEIRFFVPGNVTAAQVELDQNGRRMYKDKREEFQGLSADNGIAHEEGEISQQVLYDADGEVLTAAALFCDTVKQKADMDAVQSESIVIFSELLCITPRSRFVVEMHEAFFRLRGKSHDYKILYTAIKRFFLLPKPDDLHYMFIVKLDPPLRQGQTRYPYLVFQFGREEEIEIDLSIDEATISKKYGGALKKSYDGPVYEVVSEIFKGLSGVKVVTPSAQYQSANGQNGLRCSQKANEAILYPLDKSFLSIPKPPIFFSFSEIVAVTFSRVSAGSSTSTKTFEIKFSLNSGIEYSFSSISREEYGPLEEFCQTKRLPIRNELAEEAVTYHESDDDGEKGGKGQRRASSHMAADFGDQDDSESEDEDFVGASESDVGEEFSEDYQSSSDGEDGGNEQASIKKRSSHDEGRDHDRHGSNPPKHKKKKQLSNAEV</sequence>
<dbReference type="EMBL" id="JAFCIX010000063">
    <property type="protein sequence ID" value="KAH6599555.1"/>
    <property type="molecule type" value="Genomic_DNA"/>
</dbReference>
<dbReference type="Proteomes" id="UP001648503">
    <property type="component" value="Unassembled WGS sequence"/>
</dbReference>
<keyword evidence="2 9" id="KW-0158">Chromosome</keyword>
<keyword evidence="13" id="KW-1185">Reference proteome</keyword>
<evidence type="ECO:0000256" key="8">
    <source>
        <dbReference type="ARBA" id="ARBA00023242"/>
    </source>
</evidence>
<dbReference type="InterPro" id="IPR000969">
    <property type="entry name" value="SSRP1/POB3"/>
</dbReference>
<protein>
    <recommendedName>
        <fullName evidence="9">FACT complex subunit POB3</fullName>
    </recommendedName>
</protein>
<keyword evidence="4 9" id="KW-0227">DNA damage</keyword>